<dbReference type="Proteomes" id="UP000240572">
    <property type="component" value="Unassembled WGS sequence"/>
</dbReference>
<evidence type="ECO:0000259" key="2">
    <source>
        <dbReference type="PROSITE" id="PS50206"/>
    </source>
</evidence>
<keyword evidence="1" id="KW-0732">Signal</keyword>
<dbReference type="InterPro" id="IPR001763">
    <property type="entry name" value="Rhodanese-like_dom"/>
</dbReference>
<name>A0A2P8DB80_9BACT</name>
<evidence type="ECO:0000313" key="4">
    <source>
        <dbReference type="Proteomes" id="UP000240572"/>
    </source>
</evidence>
<feature type="chain" id="PRO_5015195937" description="Rhodanese domain-containing protein" evidence="1">
    <location>
        <begin position="25"/>
        <end position="152"/>
    </location>
</feature>
<sequence>MRILRNTGCYLLLLLLTTGIQATAQSAKGTGKWKAEQLISPEILAARIQSGEAANMLILNTGPVEDIPGAVHIGEVEKSANVKKLARFLDDQPRDKEIVIYCGCCPLSGCPNIEPAYKKLAQMKFTNFKILNMPQDLQEDWIDKGYPMPAKK</sequence>
<dbReference type="PROSITE" id="PS50206">
    <property type="entry name" value="RHODANESE_3"/>
    <property type="match status" value="1"/>
</dbReference>
<proteinExistence type="predicted"/>
<dbReference type="CDD" id="cd00158">
    <property type="entry name" value="RHOD"/>
    <property type="match status" value="1"/>
</dbReference>
<evidence type="ECO:0000256" key="1">
    <source>
        <dbReference type="SAM" id="SignalP"/>
    </source>
</evidence>
<gene>
    <name evidence="3" type="ORF">B0I18_101639</name>
</gene>
<evidence type="ECO:0000313" key="3">
    <source>
        <dbReference type="EMBL" id="PSK94483.1"/>
    </source>
</evidence>
<dbReference type="SUPFAM" id="SSF52821">
    <property type="entry name" value="Rhodanese/Cell cycle control phosphatase"/>
    <property type="match status" value="1"/>
</dbReference>
<accession>A0A2P8DB80</accession>
<reference evidence="3 4" key="1">
    <citation type="submission" date="2018-03" db="EMBL/GenBank/DDBJ databases">
        <title>Genomic Encyclopedia of Type Strains, Phase III (KMG-III): the genomes of soil and plant-associated and newly described type strains.</title>
        <authorList>
            <person name="Whitman W."/>
        </authorList>
    </citation>
    <scope>NUCLEOTIDE SEQUENCE [LARGE SCALE GENOMIC DNA]</scope>
    <source>
        <strain evidence="3 4">CGMCC 1.12700</strain>
    </source>
</reference>
<protein>
    <recommendedName>
        <fullName evidence="2">Rhodanese domain-containing protein</fullName>
    </recommendedName>
</protein>
<dbReference type="Gene3D" id="3.40.250.10">
    <property type="entry name" value="Rhodanese-like domain"/>
    <property type="match status" value="1"/>
</dbReference>
<feature type="signal peptide" evidence="1">
    <location>
        <begin position="1"/>
        <end position="24"/>
    </location>
</feature>
<dbReference type="AlphaFoldDB" id="A0A2P8DB80"/>
<dbReference type="OrthoDB" id="760650at2"/>
<feature type="domain" description="Rhodanese" evidence="2">
    <location>
        <begin position="67"/>
        <end position="139"/>
    </location>
</feature>
<comment type="caution">
    <text evidence="3">The sequence shown here is derived from an EMBL/GenBank/DDBJ whole genome shotgun (WGS) entry which is preliminary data.</text>
</comment>
<dbReference type="InterPro" id="IPR036873">
    <property type="entry name" value="Rhodanese-like_dom_sf"/>
</dbReference>
<dbReference type="RefSeq" id="WP_106521184.1">
    <property type="nucleotide sequence ID" value="NZ_PYGD01000001.1"/>
</dbReference>
<organism evidence="3 4">
    <name type="scientific">Taibaiella chishuiensis</name>
    <dbReference type="NCBI Taxonomy" id="1434707"/>
    <lineage>
        <taxon>Bacteria</taxon>
        <taxon>Pseudomonadati</taxon>
        <taxon>Bacteroidota</taxon>
        <taxon>Chitinophagia</taxon>
        <taxon>Chitinophagales</taxon>
        <taxon>Chitinophagaceae</taxon>
        <taxon>Taibaiella</taxon>
    </lineage>
</organism>
<dbReference type="EMBL" id="PYGD01000001">
    <property type="protein sequence ID" value="PSK94483.1"/>
    <property type="molecule type" value="Genomic_DNA"/>
</dbReference>
<keyword evidence="4" id="KW-1185">Reference proteome</keyword>